<sequence>MASPANMDELFDAIDSAYNNLSKRIYARFPLLSRKEVLFCCMRFADFDAASISTILDIQINSVYRYTSLIRDKMGYAKSVSLEQILAEFETI</sequence>
<name>A0A7W5H164_9PORP</name>
<dbReference type="GO" id="GO:0006355">
    <property type="term" value="P:regulation of DNA-templated transcription"/>
    <property type="evidence" value="ECO:0007669"/>
    <property type="project" value="InterPro"/>
</dbReference>
<organism evidence="1 2">
    <name type="scientific">Microbacter margulisiae</name>
    <dbReference type="NCBI Taxonomy" id="1350067"/>
    <lineage>
        <taxon>Bacteria</taxon>
        <taxon>Pseudomonadati</taxon>
        <taxon>Bacteroidota</taxon>
        <taxon>Bacteroidia</taxon>
        <taxon>Bacteroidales</taxon>
        <taxon>Porphyromonadaceae</taxon>
        <taxon>Microbacter</taxon>
    </lineage>
</organism>
<dbReference type="EMBL" id="JACHYB010000001">
    <property type="protein sequence ID" value="MBB3186036.1"/>
    <property type="molecule type" value="Genomic_DNA"/>
</dbReference>
<comment type="caution">
    <text evidence="1">The sequence shown here is derived from an EMBL/GenBank/DDBJ whole genome shotgun (WGS) entry which is preliminary data.</text>
</comment>
<keyword evidence="2" id="KW-1185">Reference proteome</keyword>
<accession>A0A7W5H164</accession>
<dbReference type="InterPro" id="IPR016032">
    <property type="entry name" value="Sig_transdc_resp-reg_C-effctor"/>
</dbReference>
<dbReference type="GO" id="GO:0003677">
    <property type="term" value="F:DNA binding"/>
    <property type="evidence" value="ECO:0007669"/>
    <property type="project" value="InterPro"/>
</dbReference>
<dbReference type="RefSeq" id="WP_183411963.1">
    <property type="nucleotide sequence ID" value="NZ_JACHYB010000001.1"/>
</dbReference>
<gene>
    <name evidence="1" type="ORF">FHX64_000199</name>
</gene>
<evidence type="ECO:0000313" key="2">
    <source>
        <dbReference type="Proteomes" id="UP000544222"/>
    </source>
</evidence>
<protein>
    <recommendedName>
        <fullName evidence="3">HTH luxR-type domain-containing protein</fullName>
    </recommendedName>
</protein>
<dbReference type="Proteomes" id="UP000544222">
    <property type="component" value="Unassembled WGS sequence"/>
</dbReference>
<proteinExistence type="predicted"/>
<evidence type="ECO:0008006" key="3">
    <source>
        <dbReference type="Google" id="ProtNLM"/>
    </source>
</evidence>
<evidence type="ECO:0000313" key="1">
    <source>
        <dbReference type="EMBL" id="MBB3186036.1"/>
    </source>
</evidence>
<dbReference type="SUPFAM" id="SSF46894">
    <property type="entry name" value="C-terminal effector domain of the bipartite response regulators"/>
    <property type="match status" value="1"/>
</dbReference>
<reference evidence="1 2" key="1">
    <citation type="submission" date="2020-08" db="EMBL/GenBank/DDBJ databases">
        <title>Genomic Encyclopedia of Type Strains, Phase IV (KMG-IV): sequencing the most valuable type-strain genomes for metagenomic binning, comparative biology and taxonomic classification.</title>
        <authorList>
            <person name="Goeker M."/>
        </authorList>
    </citation>
    <scope>NUCLEOTIDE SEQUENCE [LARGE SCALE GENOMIC DNA]</scope>
    <source>
        <strain evidence="1 2">DSM 27471</strain>
    </source>
</reference>
<dbReference type="AlphaFoldDB" id="A0A7W5H164"/>